<dbReference type="RefSeq" id="XP_013759750.1">
    <property type="nucleotide sequence ID" value="XM_013904296.1"/>
</dbReference>
<dbReference type="SUPFAM" id="SSF50729">
    <property type="entry name" value="PH domain-like"/>
    <property type="match status" value="1"/>
</dbReference>
<evidence type="ECO:0000259" key="2">
    <source>
        <dbReference type="PROSITE" id="PS50003"/>
    </source>
</evidence>
<gene>
    <name evidence="3" type="ORF">AMSG_03847</name>
</gene>
<evidence type="ECO:0000256" key="1">
    <source>
        <dbReference type="SAM" id="MobiDB-lite"/>
    </source>
</evidence>
<name>A0A0L0D503_THETB</name>
<accession>A0A0L0D503</accession>
<dbReference type="AlphaFoldDB" id="A0A0L0D503"/>
<dbReference type="Proteomes" id="UP000054408">
    <property type="component" value="Unassembled WGS sequence"/>
</dbReference>
<dbReference type="PROSITE" id="PS50003">
    <property type="entry name" value="PH_DOMAIN"/>
    <property type="match status" value="1"/>
</dbReference>
<organism evidence="3 4">
    <name type="scientific">Thecamonas trahens ATCC 50062</name>
    <dbReference type="NCBI Taxonomy" id="461836"/>
    <lineage>
        <taxon>Eukaryota</taxon>
        <taxon>Apusozoa</taxon>
        <taxon>Apusomonadida</taxon>
        <taxon>Apusomonadidae</taxon>
        <taxon>Thecamonas</taxon>
    </lineage>
</organism>
<feature type="region of interest" description="Disordered" evidence="1">
    <location>
        <begin position="193"/>
        <end position="236"/>
    </location>
</feature>
<evidence type="ECO:0000313" key="4">
    <source>
        <dbReference type="Proteomes" id="UP000054408"/>
    </source>
</evidence>
<sequence>MLKLSGTRAAGLFFEPRWATLATGRLFYFANVDDVTPRGSVGLDGAEVFYLGAYAPELGDPLEYAAALEARGKALWSSPSLAIAEAHIVEHCFLVVSADGNVVLAAASEDEAFDWMRDLTHSRDILEEALRPTASHKALYAKAAAHLAAKYDTMNRPSAKPVVVPAPRPRDAFLLAEAAVDVSSSASLARQFSTRADGKGRRVGSRVTSGQTSPDSRPARTPSGLSAPPDAAETPLSLGDAFDLPLSSLLTGVQLVVETRRRRGMSHGHPSTGLVLLDANGVLVSALHRDESAQELNYVSKTIKQTSSRRVETFRLDLLTVPPQVETICFALTRAVDDTSDELFGGLVGLNLQLTDGLPTGMSAATEWATGAWELWLTSQGRGAQTIFLPALVRTAPASVDTGAGAGTVPETAMASSSQRATSVKSSGWQCALRLDFSKATHLAHLVYDLRTVGWEPSSLAPRNVSTVEFK</sequence>
<proteinExistence type="predicted"/>
<feature type="compositionally biased region" description="Polar residues" evidence="1">
    <location>
        <begin position="206"/>
        <end position="215"/>
    </location>
</feature>
<dbReference type="InterPro" id="IPR011993">
    <property type="entry name" value="PH-like_dom_sf"/>
</dbReference>
<dbReference type="GeneID" id="25563419"/>
<evidence type="ECO:0000313" key="3">
    <source>
        <dbReference type="EMBL" id="KNC47414.1"/>
    </source>
</evidence>
<dbReference type="Gene3D" id="2.30.29.30">
    <property type="entry name" value="Pleckstrin-homology domain (PH domain)/Phosphotyrosine-binding domain (PTB)"/>
    <property type="match status" value="1"/>
</dbReference>
<dbReference type="InterPro" id="IPR001849">
    <property type="entry name" value="PH_domain"/>
</dbReference>
<reference evidence="3 4" key="1">
    <citation type="submission" date="2010-05" db="EMBL/GenBank/DDBJ databases">
        <title>The Genome Sequence of Thecamonas trahens ATCC 50062.</title>
        <authorList>
            <consortium name="The Broad Institute Genome Sequencing Platform"/>
            <person name="Russ C."/>
            <person name="Cuomo C."/>
            <person name="Shea T."/>
            <person name="Young S.K."/>
            <person name="Zeng Q."/>
            <person name="Koehrsen M."/>
            <person name="Haas B."/>
            <person name="Borodovsky M."/>
            <person name="Guigo R."/>
            <person name="Alvarado L."/>
            <person name="Berlin A."/>
            <person name="Bochicchio J."/>
            <person name="Borenstein D."/>
            <person name="Chapman S."/>
            <person name="Chen Z."/>
            <person name="Freedman E."/>
            <person name="Gellesch M."/>
            <person name="Goldberg J."/>
            <person name="Griggs A."/>
            <person name="Gujja S."/>
            <person name="Heilman E."/>
            <person name="Heiman D."/>
            <person name="Hepburn T."/>
            <person name="Howarth C."/>
            <person name="Jen D."/>
            <person name="Larson L."/>
            <person name="Mehta T."/>
            <person name="Park D."/>
            <person name="Pearson M."/>
            <person name="Roberts A."/>
            <person name="Saif S."/>
            <person name="Shenoy N."/>
            <person name="Sisk P."/>
            <person name="Stolte C."/>
            <person name="Sykes S."/>
            <person name="Thomson T."/>
            <person name="Walk T."/>
            <person name="White J."/>
            <person name="Yandava C."/>
            <person name="Burger G."/>
            <person name="Gray M.W."/>
            <person name="Holland P.W.H."/>
            <person name="King N."/>
            <person name="Lang F.B.F."/>
            <person name="Roger A.J."/>
            <person name="Ruiz-Trillo I."/>
            <person name="Lander E."/>
            <person name="Nusbaum C."/>
        </authorList>
    </citation>
    <scope>NUCLEOTIDE SEQUENCE [LARGE SCALE GENOMIC DNA]</scope>
    <source>
        <strain evidence="3 4">ATCC 50062</strain>
    </source>
</reference>
<keyword evidence="4" id="KW-1185">Reference proteome</keyword>
<feature type="domain" description="PH" evidence="2">
    <location>
        <begin position="1"/>
        <end position="124"/>
    </location>
</feature>
<protein>
    <recommendedName>
        <fullName evidence="2">PH domain-containing protein</fullName>
    </recommendedName>
</protein>
<dbReference type="EMBL" id="GL349446">
    <property type="protein sequence ID" value="KNC47414.1"/>
    <property type="molecule type" value="Genomic_DNA"/>
</dbReference>